<dbReference type="Gene3D" id="3.30.2310.20">
    <property type="entry name" value="RelE-like"/>
    <property type="match status" value="1"/>
</dbReference>
<dbReference type="InterPro" id="IPR007712">
    <property type="entry name" value="RelE/ParE_toxin"/>
</dbReference>
<dbReference type="AlphaFoldDB" id="A0A2T1ACG5"/>
<comment type="caution">
    <text evidence="2">The sequence shown here is derived from an EMBL/GenBank/DDBJ whole genome shotgun (WGS) entry which is preliminary data.</text>
</comment>
<evidence type="ECO:0000313" key="2">
    <source>
        <dbReference type="EMBL" id="PRZ46222.1"/>
    </source>
</evidence>
<dbReference type="InterPro" id="IPR035093">
    <property type="entry name" value="RelE/ParE_toxin_dom_sf"/>
</dbReference>
<accession>A0A2T1ACG5</accession>
<sequence length="112" mass="12633">MTSKPWVLTRQAEDSLQDIADWTFATFGPRQAQVYGEELIDRCTGLAQGHVPSRPCRALVAPDLPDDLRYVRAGQHYVVFIDRPDQLIVIDFLHVRCDLPRRLAALGEDTTG</sequence>
<reference evidence="2 3" key="1">
    <citation type="submission" date="2018-03" db="EMBL/GenBank/DDBJ databases">
        <title>Genomic Encyclopedia of Archaeal and Bacterial Type Strains, Phase II (KMG-II): from individual species to whole genera.</title>
        <authorList>
            <person name="Goeker M."/>
        </authorList>
    </citation>
    <scope>NUCLEOTIDE SEQUENCE [LARGE SCALE GENOMIC DNA]</scope>
    <source>
        <strain evidence="2 3">DSM 25328</strain>
    </source>
</reference>
<name>A0A2T1ACG5_TRISK</name>
<dbReference type="Proteomes" id="UP000237718">
    <property type="component" value="Unassembled WGS sequence"/>
</dbReference>
<evidence type="ECO:0000256" key="1">
    <source>
        <dbReference type="ARBA" id="ARBA00022649"/>
    </source>
</evidence>
<dbReference type="RefSeq" id="WP_106164706.1">
    <property type="nucleotide sequence ID" value="NZ_PVUF01000011.1"/>
</dbReference>
<dbReference type="OrthoDB" id="7707733at2"/>
<gene>
    <name evidence="2" type="ORF">CLV89_111113</name>
</gene>
<dbReference type="Pfam" id="PF05016">
    <property type="entry name" value="ParE_toxin"/>
    <property type="match status" value="1"/>
</dbReference>
<keyword evidence="1" id="KW-1277">Toxin-antitoxin system</keyword>
<organism evidence="2 3">
    <name type="scientific">Tritonibacter scottomollicae</name>
    <name type="common">Epibacterium scottomollicae</name>
    <dbReference type="NCBI Taxonomy" id="483013"/>
    <lineage>
        <taxon>Bacteria</taxon>
        <taxon>Pseudomonadati</taxon>
        <taxon>Pseudomonadota</taxon>
        <taxon>Alphaproteobacteria</taxon>
        <taxon>Rhodobacterales</taxon>
        <taxon>Paracoccaceae</taxon>
        <taxon>Tritonibacter</taxon>
    </lineage>
</organism>
<proteinExistence type="predicted"/>
<dbReference type="EMBL" id="PVUF01000011">
    <property type="protein sequence ID" value="PRZ46222.1"/>
    <property type="molecule type" value="Genomic_DNA"/>
</dbReference>
<evidence type="ECO:0000313" key="3">
    <source>
        <dbReference type="Proteomes" id="UP000237718"/>
    </source>
</evidence>
<protein>
    <submittedName>
        <fullName evidence="2">Plasmid stabilization system protein ParE</fullName>
    </submittedName>
</protein>